<dbReference type="SUPFAM" id="SSF53335">
    <property type="entry name" value="S-adenosyl-L-methionine-dependent methyltransferases"/>
    <property type="match status" value="1"/>
</dbReference>
<sequence length="273" mass="31576">MRPSTVFDQFYTKDSVAKQCYETLLHHINVDDYDIVLEPSAGKGAFFKLFPTDKRVGLDIDPKCEGVATLNYFDFSPRAQKTYIVVGNPPFGRISSLAVKFFNHSTFAKIIAFIIPRTFKRVSIQNQLSLHFHLLYTEDLPLNPCCFEPKMSAKCCFQIWKREQVPRTRVQYDKSHKDFSFQPLGPKDRNRQPTPPTTADFALKAYGSHCGEILETGLEHLRPKSWHWIKANIDLDTLKERLKTLDYSMSKDTVRQDSIGQKELIYLYQCTYG</sequence>
<proteinExistence type="predicted"/>
<accession>A0A481Z8F1</accession>
<feature type="region of interest" description="Disordered" evidence="1">
    <location>
        <begin position="178"/>
        <end position="197"/>
    </location>
</feature>
<dbReference type="InterPro" id="IPR029063">
    <property type="entry name" value="SAM-dependent_MTases_sf"/>
</dbReference>
<organism evidence="2">
    <name type="scientific">Pithovirus LCPAC304</name>
    <dbReference type="NCBI Taxonomy" id="2506594"/>
    <lineage>
        <taxon>Viruses</taxon>
        <taxon>Pithoviruses</taxon>
    </lineage>
</organism>
<evidence type="ECO:0008006" key="3">
    <source>
        <dbReference type="Google" id="ProtNLM"/>
    </source>
</evidence>
<protein>
    <recommendedName>
        <fullName evidence="3">SAM-dependent methyltransferase</fullName>
    </recommendedName>
</protein>
<evidence type="ECO:0000256" key="1">
    <source>
        <dbReference type="SAM" id="MobiDB-lite"/>
    </source>
</evidence>
<name>A0A481Z8F1_9VIRU</name>
<evidence type="ECO:0000313" key="2">
    <source>
        <dbReference type="EMBL" id="QBK92057.1"/>
    </source>
</evidence>
<dbReference type="Gene3D" id="3.40.50.150">
    <property type="entry name" value="Vaccinia Virus protein VP39"/>
    <property type="match status" value="1"/>
</dbReference>
<gene>
    <name evidence="2" type="ORF">LCPAC304_04040</name>
</gene>
<reference evidence="2" key="1">
    <citation type="journal article" date="2019" name="MBio">
        <title>Virus Genomes from Deep Sea Sediments Expand the Ocean Megavirome and Support Independent Origins of Viral Gigantism.</title>
        <authorList>
            <person name="Backstrom D."/>
            <person name="Yutin N."/>
            <person name="Jorgensen S.L."/>
            <person name="Dharamshi J."/>
            <person name="Homa F."/>
            <person name="Zaremba-Niedwiedzka K."/>
            <person name="Spang A."/>
            <person name="Wolf Y.I."/>
            <person name="Koonin E.V."/>
            <person name="Ettema T.J."/>
        </authorList>
    </citation>
    <scope>NUCLEOTIDE SEQUENCE</scope>
</reference>
<dbReference type="EMBL" id="MK500567">
    <property type="protein sequence ID" value="QBK92057.1"/>
    <property type="molecule type" value="Genomic_DNA"/>
</dbReference>
<dbReference type="PRINTS" id="PR00507">
    <property type="entry name" value="N12N6MTFRASE"/>
</dbReference>